<comment type="similarity">
    <text evidence="3 7">Belongs to the transthyretin family. 5-hydroxyisourate hydrolase subfamily.</text>
</comment>
<evidence type="ECO:0000256" key="5">
    <source>
        <dbReference type="ARBA" id="ARBA00022631"/>
    </source>
</evidence>
<evidence type="ECO:0000313" key="10">
    <source>
        <dbReference type="Proteomes" id="UP000825701"/>
    </source>
</evidence>
<dbReference type="EC" id="3.5.2.17" evidence="7"/>
<dbReference type="InterPro" id="IPR036817">
    <property type="entry name" value="Transthyretin/HIU_hydrolase_sf"/>
</dbReference>
<evidence type="ECO:0000313" key="9">
    <source>
        <dbReference type="EMBL" id="QZO00301.1"/>
    </source>
</evidence>
<dbReference type="PANTHER" id="PTHR10395:SF7">
    <property type="entry name" value="5-HYDROXYISOURATE HYDROLASE"/>
    <property type="match status" value="1"/>
</dbReference>
<keyword evidence="10" id="KW-1185">Reference proteome</keyword>
<dbReference type="PROSITE" id="PS00768">
    <property type="entry name" value="TRANSTHYRETIN_1"/>
    <property type="match status" value="1"/>
</dbReference>
<organism evidence="9 10">
    <name type="scientific">Chenggangzhangella methanolivorans</name>
    <dbReference type="NCBI Taxonomy" id="1437009"/>
    <lineage>
        <taxon>Bacteria</taxon>
        <taxon>Pseudomonadati</taxon>
        <taxon>Pseudomonadota</taxon>
        <taxon>Alphaproteobacteria</taxon>
        <taxon>Hyphomicrobiales</taxon>
        <taxon>Methylopilaceae</taxon>
        <taxon>Chenggangzhangella</taxon>
    </lineage>
</organism>
<dbReference type="InterPro" id="IPR023418">
    <property type="entry name" value="Thyroxine_BS"/>
</dbReference>
<dbReference type="InterPro" id="IPR014306">
    <property type="entry name" value="Hydroxyisourate_hydrolase"/>
</dbReference>
<dbReference type="EMBL" id="CP081869">
    <property type="protein sequence ID" value="QZO00301.1"/>
    <property type="molecule type" value="Genomic_DNA"/>
</dbReference>
<dbReference type="AlphaFoldDB" id="A0A9E6UMS3"/>
<proteinExistence type="inferred from homology"/>
<comment type="catalytic activity">
    <reaction evidence="1 7">
        <text>5-hydroxyisourate + H2O = 5-hydroxy-2-oxo-4-ureido-2,5-dihydro-1H-imidazole-5-carboxylate + H(+)</text>
        <dbReference type="Rhea" id="RHEA:23736"/>
        <dbReference type="ChEBI" id="CHEBI:15377"/>
        <dbReference type="ChEBI" id="CHEBI:15378"/>
        <dbReference type="ChEBI" id="CHEBI:18072"/>
        <dbReference type="ChEBI" id="CHEBI:58639"/>
        <dbReference type="EC" id="3.5.2.17"/>
    </reaction>
</comment>
<evidence type="ECO:0000256" key="2">
    <source>
        <dbReference type="ARBA" id="ARBA00002704"/>
    </source>
</evidence>
<dbReference type="NCBIfam" id="TIGR02962">
    <property type="entry name" value="hdxy_isourate"/>
    <property type="match status" value="1"/>
</dbReference>
<feature type="domain" description="Transthyretin/hydroxyisourate hydrolase" evidence="8">
    <location>
        <begin position="4"/>
        <end position="116"/>
    </location>
</feature>
<dbReference type="CDD" id="cd05822">
    <property type="entry name" value="TLP_HIUase"/>
    <property type="match status" value="1"/>
</dbReference>
<reference evidence="9" key="1">
    <citation type="submission" date="2021-08" db="EMBL/GenBank/DDBJ databases">
        <authorList>
            <person name="Zhang H."/>
            <person name="Xu M."/>
            <person name="Yu Z."/>
            <person name="Yang L."/>
            <person name="Cai Y."/>
        </authorList>
    </citation>
    <scope>NUCLEOTIDE SEQUENCE</scope>
    <source>
        <strain evidence="9">CHL1</strain>
    </source>
</reference>
<gene>
    <name evidence="9" type="primary">uraH</name>
    <name evidence="9" type="ORF">K6K41_00415</name>
</gene>
<comment type="function">
    <text evidence="2">Catalyzes the hydrolysis of 5-hydroxyisourate (HIU) to 2-oxo-4-hydroxy-4-carboxy-5-ureidoimidazoline (OHCU).</text>
</comment>
<dbReference type="Proteomes" id="UP000825701">
    <property type="component" value="Chromosome"/>
</dbReference>
<dbReference type="Gene3D" id="2.60.40.180">
    <property type="entry name" value="Transthyretin/hydroxyisourate hydrolase domain"/>
    <property type="match status" value="1"/>
</dbReference>
<comment type="subunit">
    <text evidence="4 7">Homotetramer.</text>
</comment>
<evidence type="ECO:0000256" key="3">
    <source>
        <dbReference type="ARBA" id="ARBA00009850"/>
    </source>
</evidence>
<evidence type="ECO:0000259" key="8">
    <source>
        <dbReference type="Pfam" id="PF00576"/>
    </source>
</evidence>
<dbReference type="InterPro" id="IPR023416">
    <property type="entry name" value="Transthyretin/HIU_hydrolase_d"/>
</dbReference>
<protein>
    <recommendedName>
        <fullName evidence="7">5-hydroxyisourate hydrolase</fullName>
        <shortName evidence="7">HIU hydrolase</shortName>
        <shortName evidence="7">HIUHase</shortName>
        <ecNumber evidence="7">3.5.2.17</ecNumber>
    </recommendedName>
</protein>
<dbReference type="GO" id="GO:0033971">
    <property type="term" value="F:hydroxyisourate hydrolase activity"/>
    <property type="evidence" value="ECO:0007669"/>
    <property type="project" value="UniProtKB-EC"/>
</dbReference>
<evidence type="ECO:0000256" key="7">
    <source>
        <dbReference type="RuleBase" id="RU361270"/>
    </source>
</evidence>
<name>A0A9E6UMS3_9HYPH</name>
<keyword evidence="5 7" id="KW-0659">Purine metabolism</keyword>
<evidence type="ECO:0000256" key="1">
    <source>
        <dbReference type="ARBA" id="ARBA00001043"/>
    </source>
</evidence>
<dbReference type="Pfam" id="PF00576">
    <property type="entry name" value="Transthyretin"/>
    <property type="match status" value="1"/>
</dbReference>
<evidence type="ECO:0000256" key="6">
    <source>
        <dbReference type="ARBA" id="ARBA00022801"/>
    </source>
</evidence>
<sequence length="117" mass="12706">MGRLTTHVLDTELGRPGAGIAVELYRITGEAAEKLGEVTTNHDGRTDAAVIEGEAFSAGVYELRFHVGPYLKRAGRTLPDPAFLDVVTLRFGVASPDEHFHVPLLLQTHGYSTYRGS</sequence>
<dbReference type="RefSeq" id="WP_261403489.1">
    <property type="nucleotide sequence ID" value="NZ_CP081869.1"/>
</dbReference>
<keyword evidence="6 7" id="KW-0378">Hydrolase</keyword>
<dbReference type="KEGG" id="cmet:K6K41_00415"/>
<evidence type="ECO:0000256" key="4">
    <source>
        <dbReference type="ARBA" id="ARBA00011881"/>
    </source>
</evidence>
<dbReference type="PANTHER" id="PTHR10395">
    <property type="entry name" value="URICASE AND TRANSTHYRETIN-RELATED"/>
    <property type="match status" value="1"/>
</dbReference>
<dbReference type="SUPFAM" id="SSF49472">
    <property type="entry name" value="Transthyretin (synonym: prealbumin)"/>
    <property type="match status" value="1"/>
</dbReference>
<dbReference type="GO" id="GO:0006144">
    <property type="term" value="P:purine nucleobase metabolic process"/>
    <property type="evidence" value="ECO:0007669"/>
    <property type="project" value="UniProtKB-KW"/>
</dbReference>
<accession>A0A9E6UMS3</accession>